<protein>
    <submittedName>
        <fullName evidence="1">Uncharacterized protein</fullName>
    </submittedName>
</protein>
<name>A0A563EFC2_9PSEU</name>
<keyword evidence="2" id="KW-1185">Reference proteome</keyword>
<evidence type="ECO:0000313" key="1">
    <source>
        <dbReference type="EMBL" id="TWP43808.1"/>
    </source>
</evidence>
<evidence type="ECO:0000313" key="2">
    <source>
        <dbReference type="Proteomes" id="UP000316639"/>
    </source>
</evidence>
<proteinExistence type="predicted"/>
<dbReference type="EMBL" id="VOBR01000058">
    <property type="protein sequence ID" value="TWP43808.1"/>
    <property type="molecule type" value="Genomic_DNA"/>
</dbReference>
<reference evidence="1 2" key="1">
    <citation type="submission" date="2019-07" db="EMBL/GenBank/DDBJ databases">
        <title>Lentzea xizangensis sp. nov., isolated from Qinghai-Tibetan Plateau Soils.</title>
        <authorList>
            <person name="Huang J."/>
        </authorList>
    </citation>
    <scope>NUCLEOTIDE SEQUENCE [LARGE SCALE GENOMIC DNA]</scope>
    <source>
        <strain evidence="1 2">FXJ1.1311</strain>
    </source>
</reference>
<gene>
    <name evidence="1" type="ORF">FKR81_41940</name>
</gene>
<dbReference type="RefSeq" id="WP_146361015.1">
    <property type="nucleotide sequence ID" value="NZ_VOBR01000058.1"/>
</dbReference>
<sequence>MPQQYGALLATVFEYDMLTLPAYMTQGRPESTRYASERLPQVEVNGENFYVWHDVRLGSDVPALVLALRRGEPFDHAVEEVVRSLYYKVGANHFLPSTNHEEIVDFMGRLERQLLGGNAETGV</sequence>
<dbReference type="OrthoDB" id="5298546at2"/>
<accession>A0A563EFC2</accession>
<organism evidence="1 2">
    <name type="scientific">Lentzea tibetensis</name>
    <dbReference type="NCBI Taxonomy" id="2591470"/>
    <lineage>
        <taxon>Bacteria</taxon>
        <taxon>Bacillati</taxon>
        <taxon>Actinomycetota</taxon>
        <taxon>Actinomycetes</taxon>
        <taxon>Pseudonocardiales</taxon>
        <taxon>Pseudonocardiaceae</taxon>
        <taxon>Lentzea</taxon>
    </lineage>
</organism>
<comment type="caution">
    <text evidence="1">The sequence shown here is derived from an EMBL/GenBank/DDBJ whole genome shotgun (WGS) entry which is preliminary data.</text>
</comment>
<dbReference type="Proteomes" id="UP000316639">
    <property type="component" value="Unassembled WGS sequence"/>
</dbReference>
<dbReference type="AlphaFoldDB" id="A0A563EFC2"/>